<name>A1K1G5_AZOSB</name>
<feature type="domain" description="AB hydrolase-1" evidence="1">
    <location>
        <begin position="204"/>
        <end position="293"/>
    </location>
</feature>
<proteinExistence type="predicted"/>
<dbReference type="SUPFAM" id="SSF53474">
    <property type="entry name" value="alpha/beta-Hydrolases"/>
    <property type="match status" value="1"/>
</dbReference>
<dbReference type="STRING" id="62928.azo0052"/>
<dbReference type="RefSeq" id="WP_011763789.1">
    <property type="nucleotide sequence ID" value="NC_008702.1"/>
</dbReference>
<gene>
    <name evidence="2" type="ordered locus">azo0052</name>
</gene>
<accession>A1K1G5</accession>
<dbReference type="InterPro" id="IPR000073">
    <property type="entry name" value="AB_hydrolase_1"/>
</dbReference>
<reference evidence="2 3" key="1">
    <citation type="journal article" date="2006" name="Nat. Biotechnol.">
        <title>Complete genome of the mutualistic, N2-fixing grass endophyte Azoarcus sp. strain BH72.</title>
        <authorList>
            <person name="Krause A."/>
            <person name="Ramakumar A."/>
            <person name="Bartels D."/>
            <person name="Battistoni F."/>
            <person name="Bekel T."/>
            <person name="Boch J."/>
            <person name="Boehm M."/>
            <person name="Friedrich F."/>
            <person name="Hurek T."/>
            <person name="Krause L."/>
            <person name="Linke B."/>
            <person name="McHardy A.C."/>
            <person name="Sarkar A."/>
            <person name="Schneiker S."/>
            <person name="Syed A.A."/>
            <person name="Thauer R."/>
            <person name="Vorhoelter F.-J."/>
            <person name="Weidner S."/>
            <person name="Puehler A."/>
            <person name="Reinhold-Hurek B."/>
            <person name="Kaiser O."/>
            <person name="Goesmann A."/>
        </authorList>
    </citation>
    <scope>NUCLEOTIDE SEQUENCE [LARGE SCALE GENOMIC DNA]</scope>
    <source>
        <strain evidence="2 3">BH72</strain>
    </source>
</reference>
<evidence type="ECO:0000313" key="2">
    <source>
        <dbReference type="EMBL" id="CAL92670.1"/>
    </source>
</evidence>
<keyword evidence="3" id="KW-1185">Reference proteome</keyword>
<dbReference type="PROSITE" id="PS51257">
    <property type="entry name" value="PROKAR_LIPOPROTEIN"/>
    <property type="match status" value="1"/>
</dbReference>
<sequence length="628" mass="66724">MPRWLRLLGLAGACLALAGCTLIRLGDEAQAFYTSTVLVGRVAAPAGWSGPVIVAAHREEDGDAPPAHRTLLHEAGGFELIVPAGDYRLFAFGDTNRNGRFDAGEPAGEYSGGKPVAASGSGVIALLDFALGDAAAASAAARRAAGWPPLDSRHSTQAGALAELDAPAFSAANGVDGYWAPMAFFRASGGNVYFLEPYDPARIPVLFVHGAAGSAQDWRYFYEHLDRSRYQAWIFQYPSGAAVDSMAYLLYWKLFNLQLRHRFERLHIVAHSMGGLVARSFLINHGSQVRGLSLFISISTPWAGEPTAALGVKHAPAVVPSWHDMAPGGSFMRALFARPLPAGLDYYLLFGHRGGYSLLRPNHDGTVTLASQLRQAAQAEARMIYGFDEDHVGILSSPQVLAQVQALLDSHAGGPRADIASGGQLRAAFATADGVLPAGVPLLVLQPLGEGARVAPITVPLAATDSGRSLGPFPPGDYAASLLVQGYRAEPARQPLHIGDGAAATARFRLLPRGELAGYVGDEADAVGNPAGSYRRPHDTVRIREVDLRGAGVQRTLRPLDTAADDALALHLRGEDSAERAHFAFFDLAAGDYELTIRADGYETHRSRHTVVPGQGGPMAPIVLQPRR</sequence>
<evidence type="ECO:0000259" key="1">
    <source>
        <dbReference type="Pfam" id="PF00561"/>
    </source>
</evidence>
<dbReference type="Gene3D" id="3.40.50.1820">
    <property type="entry name" value="alpha/beta hydrolase"/>
    <property type="match status" value="1"/>
</dbReference>
<dbReference type="EMBL" id="AM406670">
    <property type="protein sequence ID" value="CAL92670.1"/>
    <property type="molecule type" value="Genomic_DNA"/>
</dbReference>
<dbReference type="AlphaFoldDB" id="A1K1G5"/>
<organism evidence="2 3">
    <name type="scientific">Azoarcus sp. (strain BH72)</name>
    <dbReference type="NCBI Taxonomy" id="418699"/>
    <lineage>
        <taxon>Bacteria</taxon>
        <taxon>Pseudomonadati</taxon>
        <taxon>Pseudomonadota</taxon>
        <taxon>Betaproteobacteria</taxon>
        <taxon>Rhodocyclales</taxon>
        <taxon>Zoogloeaceae</taxon>
        <taxon>Azoarcus</taxon>
    </lineage>
</organism>
<dbReference type="Proteomes" id="UP000002588">
    <property type="component" value="Chromosome"/>
</dbReference>
<dbReference type="eggNOG" id="COG1075">
    <property type="taxonomic scope" value="Bacteria"/>
</dbReference>
<evidence type="ECO:0000313" key="3">
    <source>
        <dbReference type="Proteomes" id="UP000002588"/>
    </source>
</evidence>
<dbReference type="HOGENOM" id="CLU_435260_0_0_4"/>
<dbReference type="InterPro" id="IPR029058">
    <property type="entry name" value="AB_hydrolase_fold"/>
</dbReference>
<protein>
    <submittedName>
        <fullName evidence="2">Hypothetical secreted protein</fullName>
    </submittedName>
</protein>
<dbReference type="Pfam" id="PF00561">
    <property type="entry name" value="Abhydrolase_1"/>
    <property type="match status" value="1"/>
</dbReference>
<dbReference type="KEGG" id="azo:azo0052"/>